<evidence type="ECO:0000256" key="4">
    <source>
        <dbReference type="ARBA" id="ARBA00022490"/>
    </source>
</evidence>
<dbReference type="InterPro" id="IPR029028">
    <property type="entry name" value="Alpha/beta_knot_MTases"/>
</dbReference>
<evidence type="ECO:0000313" key="12">
    <source>
        <dbReference type="EMBL" id="CAB4541768.1"/>
    </source>
</evidence>
<dbReference type="InterPro" id="IPR046886">
    <property type="entry name" value="RsmE_MTase_dom"/>
</dbReference>
<dbReference type="PANTHER" id="PTHR30027">
    <property type="entry name" value="RIBOSOMAL RNA SMALL SUBUNIT METHYLTRANSFERASE E"/>
    <property type="match status" value="1"/>
</dbReference>
<keyword evidence="4" id="KW-0963">Cytoplasm</keyword>
<dbReference type="Pfam" id="PF04452">
    <property type="entry name" value="Methyltrans_RNA"/>
    <property type="match status" value="1"/>
</dbReference>
<evidence type="ECO:0000256" key="7">
    <source>
        <dbReference type="ARBA" id="ARBA00022679"/>
    </source>
</evidence>
<accession>A0A6J6BUD2</accession>
<keyword evidence="5" id="KW-0698">rRNA processing</keyword>
<organism evidence="12">
    <name type="scientific">freshwater metagenome</name>
    <dbReference type="NCBI Taxonomy" id="449393"/>
    <lineage>
        <taxon>unclassified sequences</taxon>
        <taxon>metagenomes</taxon>
        <taxon>ecological metagenomes</taxon>
    </lineage>
</organism>
<evidence type="ECO:0000256" key="10">
    <source>
        <dbReference type="ARBA" id="ARBA00047944"/>
    </source>
</evidence>
<dbReference type="EMBL" id="CAEZSN010000049">
    <property type="protein sequence ID" value="CAB4541768.1"/>
    <property type="molecule type" value="Genomic_DNA"/>
</dbReference>
<dbReference type="Gene3D" id="3.40.1280.10">
    <property type="match status" value="1"/>
</dbReference>
<feature type="domain" description="Ribosomal RNA small subunit methyltransferase E methyltransferase" evidence="11">
    <location>
        <begin position="1"/>
        <end position="141"/>
    </location>
</feature>
<dbReference type="EC" id="2.1.1.193" evidence="3"/>
<evidence type="ECO:0000256" key="9">
    <source>
        <dbReference type="ARBA" id="ARBA00025699"/>
    </source>
</evidence>
<evidence type="ECO:0000256" key="3">
    <source>
        <dbReference type="ARBA" id="ARBA00012328"/>
    </source>
</evidence>
<dbReference type="InterPro" id="IPR029026">
    <property type="entry name" value="tRNA_m1G_MTases_N"/>
</dbReference>
<dbReference type="GO" id="GO:0070042">
    <property type="term" value="F:rRNA (uridine-N3-)-methyltransferase activity"/>
    <property type="evidence" value="ECO:0007669"/>
    <property type="project" value="TreeGrafter"/>
</dbReference>
<evidence type="ECO:0000256" key="2">
    <source>
        <dbReference type="ARBA" id="ARBA00005528"/>
    </source>
</evidence>
<name>A0A6J6BUD2_9ZZZZ</name>
<reference evidence="12" key="1">
    <citation type="submission" date="2020-05" db="EMBL/GenBank/DDBJ databases">
        <authorList>
            <person name="Chiriac C."/>
            <person name="Salcher M."/>
            <person name="Ghai R."/>
            <person name="Kavagutti S V."/>
        </authorList>
    </citation>
    <scope>NUCLEOTIDE SEQUENCE</scope>
</reference>
<evidence type="ECO:0000256" key="6">
    <source>
        <dbReference type="ARBA" id="ARBA00022603"/>
    </source>
</evidence>
<dbReference type="AlphaFoldDB" id="A0A6J6BUD2"/>
<dbReference type="InterPro" id="IPR006700">
    <property type="entry name" value="RsmE"/>
</dbReference>
<comment type="catalytic activity">
    <reaction evidence="10">
        <text>uridine(1498) in 16S rRNA + S-adenosyl-L-methionine = N(3)-methyluridine(1498) in 16S rRNA + S-adenosyl-L-homocysteine + H(+)</text>
        <dbReference type="Rhea" id="RHEA:42920"/>
        <dbReference type="Rhea" id="RHEA-COMP:10283"/>
        <dbReference type="Rhea" id="RHEA-COMP:10284"/>
        <dbReference type="ChEBI" id="CHEBI:15378"/>
        <dbReference type="ChEBI" id="CHEBI:57856"/>
        <dbReference type="ChEBI" id="CHEBI:59789"/>
        <dbReference type="ChEBI" id="CHEBI:65315"/>
        <dbReference type="ChEBI" id="CHEBI:74502"/>
        <dbReference type="EC" id="2.1.1.193"/>
    </reaction>
</comment>
<protein>
    <recommendedName>
        <fullName evidence="3">16S rRNA (uracil(1498)-N(3))-methyltransferase</fullName>
        <ecNumber evidence="3">2.1.1.193</ecNumber>
    </recommendedName>
</protein>
<keyword evidence="6" id="KW-0489">Methyltransferase</keyword>
<evidence type="ECO:0000256" key="5">
    <source>
        <dbReference type="ARBA" id="ARBA00022552"/>
    </source>
</evidence>
<keyword evidence="8" id="KW-0949">S-adenosyl-L-methionine</keyword>
<evidence type="ECO:0000256" key="8">
    <source>
        <dbReference type="ARBA" id="ARBA00022691"/>
    </source>
</evidence>
<dbReference type="GO" id="GO:0005737">
    <property type="term" value="C:cytoplasm"/>
    <property type="evidence" value="ECO:0007669"/>
    <property type="project" value="UniProtKB-SubCell"/>
</dbReference>
<proteinExistence type="inferred from homology"/>
<dbReference type="NCBIfam" id="TIGR00046">
    <property type="entry name" value="RsmE family RNA methyltransferase"/>
    <property type="match status" value="1"/>
</dbReference>
<sequence length="149" mass="15681">MQAATELGAVSIVPWQANRCVSKWEDAKLVRGVTRWQTIVAEAAKQSLRVTTPNVLSAVSSSELAEMVSSFDKVLVLDPTGEKSLRSLLPLTGKLAVVVGPEGGIDLSELELLERAGAERVHLGTGILRTSTAGLAAISAILAFGSAWD</sequence>
<dbReference type="SUPFAM" id="SSF75217">
    <property type="entry name" value="alpha/beta knot"/>
    <property type="match status" value="1"/>
</dbReference>
<dbReference type="CDD" id="cd18084">
    <property type="entry name" value="RsmE-like"/>
    <property type="match status" value="1"/>
</dbReference>
<comment type="similarity">
    <text evidence="2">Belongs to the RNA methyltransferase RsmE family.</text>
</comment>
<evidence type="ECO:0000259" key="11">
    <source>
        <dbReference type="Pfam" id="PF04452"/>
    </source>
</evidence>
<comment type="subcellular location">
    <subcellularLocation>
        <location evidence="1">Cytoplasm</location>
    </subcellularLocation>
</comment>
<evidence type="ECO:0000256" key="1">
    <source>
        <dbReference type="ARBA" id="ARBA00004496"/>
    </source>
</evidence>
<dbReference type="GO" id="GO:0070475">
    <property type="term" value="P:rRNA base methylation"/>
    <property type="evidence" value="ECO:0007669"/>
    <property type="project" value="TreeGrafter"/>
</dbReference>
<keyword evidence="7" id="KW-0808">Transferase</keyword>
<comment type="function">
    <text evidence="9">Specifically methylates the N3 position of the uracil ring of uridine 1498 (m3U1498) in 16S rRNA. Acts on the fully assembled 30S ribosomal subunit.</text>
</comment>
<dbReference type="PANTHER" id="PTHR30027:SF3">
    <property type="entry name" value="16S RRNA (URACIL(1498)-N(3))-METHYLTRANSFERASE"/>
    <property type="match status" value="1"/>
</dbReference>
<gene>
    <name evidence="12" type="ORF">UFOPK1433_00543</name>
</gene>